<dbReference type="GO" id="GO:0010181">
    <property type="term" value="F:FMN binding"/>
    <property type="evidence" value="ECO:0007669"/>
    <property type="project" value="InterPro"/>
</dbReference>
<dbReference type="EMBL" id="BARU01000134">
    <property type="protein sequence ID" value="GAH27685.1"/>
    <property type="molecule type" value="Genomic_DNA"/>
</dbReference>
<name>X1F535_9ZZZZ</name>
<evidence type="ECO:0000256" key="1">
    <source>
        <dbReference type="ARBA" id="ARBA00007523"/>
    </source>
</evidence>
<proteinExistence type="inferred from homology"/>
<dbReference type="InterPro" id="IPR019554">
    <property type="entry name" value="Soluble_ligand-bd"/>
</dbReference>
<keyword evidence="4" id="KW-0408">Iron</keyword>
<evidence type="ECO:0000313" key="7">
    <source>
        <dbReference type="EMBL" id="GAH27685.1"/>
    </source>
</evidence>
<gene>
    <name evidence="7" type="ORF">S03H2_00614</name>
</gene>
<comment type="caution">
    <text evidence="7">The sequence shown here is derived from an EMBL/GenBank/DDBJ whole genome shotgun (WGS) entry which is preliminary data.</text>
</comment>
<dbReference type="Pfam" id="PF10589">
    <property type="entry name" value="NADH_4Fe-4S"/>
    <property type="match status" value="1"/>
</dbReference>
<evidence type="ECO:0000256" key="4">
    <source>
        <dbReference type="ARBA" id="ARBA00023004"/>
    </source>
</evidence>
<evidence type="ECO:0000256" key="3">
    <source>
        <dbReference type="ARBA" id="ARBA00022723"/>
    </source>
</evidence>
<reference evidence="7" key="1">
    <citation type="journal article" date="2014" name="Front. Microbiol.">
        <title>High frequency of phylogenetically diverse reductive dehalogenase-homologous genes in deep subseafloor sedimentary metagenomes.</title>
        <authorList>
            <person name="Kawai M."/>
            <person name="Futagami T."/>
            <person name="Toyoda A."/>
            <person name="Takaki Y."/>
            <person name="Nishi S."/>
            <person name="Hori S."/>
            <person name="Arai W."/>
            <person name="Tsubouchi T."/>
            <person name="Morono Y."/>
            <person name="Uchiyama I."/>
            <person name="Ito T."/>
            <person name="Fujiyama A."/>
            <person name="Inagaki F."/>
            <person name="Takami H."/>
        </authorList>
    </citation>
    <scope>NUCLEOTIDE SEQUENCE</scope>
    <source>
        <strain evidence="7">Expedition CK06-06</strain>
    </source>
</reference>
<dbReference type="FunFam" id="1.20.1440.230:FF:000001">
    <property type="entry name" value="Mitochondrial NADH dehydrogenase flavoprotein 1"/>
    <property type="match status" value="1"/>
</dbReference>
<organism evidence="7">
    <name type="scientific">marine sediment metagenome</name>
    <dbReference type="NCBI Taxonomy" id="412755"/>
    <lineage>
        <taxon>unclassified sequences</taxon>
        <taxon>metagenomes</taxon>
        <taxon>ecological metagenomes</taxon>
    </lineage>
</organism>
<dbReference type="GO" id="GO:0008137">
    <property type="term" value="F:NADH dehydrogenase (ubiquinone) activity"/>
    <property type="evidence" value="ECO:0007669"/>
    <property type="project" value="InterPro"/>
</dbReference>
<feature type="domain" description="NADH-ubiquinone oxidoreductase 51kDa subunit iron-sulphur binding" evidence="6">
    <location>
        <begin position="166"/>
        <end position="211"/>
    </location>
</feature>
<dbReference type="InterPro" id="IPR037225">
    <property type="entry name" value="Nuo51_FMN-bd_sf"/>
</dbReference>
<sequence length="732" mass="80856">IYRGAGAFVCGEETALMRSIEGKRGMPRPRPPFPANAGLWEEPSILNNTETLANISQLILKGSDWFSNIGTDASKGTKVFALTGDVNNVGLVEVPIGTTLGKIVYDIGGGIPKGKRFKMAQIGGPSGGCIPVEYLNVPIDYDTIKKLGAIMGSGGLIVMDEDKCAVDIARFFMDFCQEESCGKCTPCREGTKRMLEILTNICEGTGKEGDIKLLEEMGEVIKDASLCGLGQTAANPVLSTIRYFREEYESHIRDKKCLASVCSSLFKSPCQNSCPVEMDIPSYIALIQVGRLEDAYKVLIKSNPFPAVCGRVCDYQCQFKCIRGTVDEPIAIKSLKRYITDNAIRPEISPIPVTRKEKIGIIGAGPAGLTAARGLTQRGYKVVVWEELPEPGGMLRYGIPAYRLPRDILAREIEDIKNLGIKIKCNIRVGRDIFFEKIKKKYDYIFLAPGAPKSRKMGLISEDMQGIFGSIEFLRDFNLKERDWLKREKGLGERVAVIGGGNSAVDAARCAFRLGAKVTILYRRRKEDMPAFSEEIKAAEEEGVKINCLVSPYKIIGDKGRVKGIICQKMKLGEFDRSGRKKPVPIRGSEFTVNMDTLIIAIGQKADNLFKKIIEEIQIKTANSQLFAGGDFVSGPSTVIKAIAAGHQAAKGIDEAIRTKNGEPPYNPPLEEKIEIPLMIDEDIKEMPQSKMPRLKISQRISNFKEVELGFNRKKSIYEAERCLRCDVEIED</sequence>
<dbReference type="AlphaFoldDB" id="X1F535"/>
<dbReference type="Pfam" id="PF10531">
    <property type="entry name" value="SLBB"/>
    <property type="match status" value="1"/>
</dbReference>
<dbReference type="GO" id="GO:0046872">
    <property type="term" value="F:metal ion binding"/>
    <property type="evidence" value="ECO:0007669"/>
    <property type="project" value="UniProtKB-KW"/>
</dbReference>
<dbReference type="Pfam" id="PF07992">
    <property type="entry name" value="Pyr_redox_2"/>
    <property type="match status" value="1"/>
</dbReference>
<dbReference type="Gene3D" id="3.40.50.11540">
    <property type="entry name" value="NADH-ubiquinone oxidoreductase 51kDa subunit"/>
    <property type="match status" value="1"/>
</dbReference>
<dbReference type="InterPro" id="IPR023753">
    <property type="entry name" value="FAD/NAD-binding_dom"/>
</dbReference>
<dbReference type="SUPFAM" id="SSF142019">
    <property type="entry name" value="Nqo1 FMN-binding domain-like"/>
    <property type="match status" value="1"/>
</dbReference>
<dbReference type="PROSITE" id="PS00645">
    <property type="entry name" value="COMPLEX1_51K_2"/>
    <property type="match status" value="1"/>
</dbReference>
<dbReference type="PANTHER" id="PTHR43578:SF3">
    <property type="entry name" value="NADH-QUINONE OXIDOREDUCTASE SUBUNIT F"/>
    <property type="match status" value="1"/>
</dbReference>
<dbReference type="InterPro" id="IPR028261">
    <property type="entry name" value="DPD_II"/>
</dbReference>
<dbReference type="SUPFAM" id="SSF46548">
    <property type="entry name" value="alpha-helical ferredoxin"/>
    <property type="match status" value="2"/>
</dbReference>
<evidence type="ECO:0000256" key="2">
    <source>
        <dbReference type="ARBA" id="ARBA00022485"/>
    </source>
</evidence>
<accession>X1F535</accession>
<protein>
    <recommendedName>
        <fullName evidence="6">NADH-ubiquinone oxidoreductase 51kDa subunit iron-sulphur binding domain-containing protein</fullName>
    </recommendedName>
</protein>
<dbReference type="InterPro" id="IPR001949">
    <property type="entry name" value="NADH-UbQ_OxRdtase_51kDa_CS"/>
</dbReference>
<dbReference type="PRINTS" id="PR00419">
    <property type="entry name" value="ADXRDTASE"/>
</dbReference>
<keyword evidence="5" id="KW-0411">Iron-sulfur</keyword>
<dbReference type="SUPFAM" id="SSF51971">
    <property type="entry name" value="Nucleotide-binding domain"/>
    <property type="match status" value="1"/>
</dbReference>
<dbReference type="Gene3D" id="1.20.1440.230">
    <property type="entry name" value="NADH-ubiquinone oxidoreductase 51kDa subunit, iron-sulphur binding domain"/>
    <property type="match status" value="1"/>
</dbReference>
<keyword evidence="2" id="KW-0004">4Fe-4S</keyword>
<comment type="similarity">
    <text evidence="1">Belongs to the complex I 51 kDa subunit family.</text>
</comment>
<dbReference type="InterPro" id="IPR036188">
    <property type="entry name" value="FAD/NAD-bd_sf"/>
</dbReference>
<feature type="non-terminal residue" evidence="7">
    <location>
        <position position="1"/>
    </location>
</feature>
<dbReference type="InterPro" id="IPR011538">
    <property type="entry name" value="Nuo51_FMN-bd"/>
</dbReference>
<dbReference type="Pfam" id="PF01512">
    <property type="entry name" value="Complex1_51K"/>
    <property type="match status" value="1"/>
</dbReference>
<dbReference type="GO" id="GO:0016491">
    <property type="term" value="F:oxidoreductase activity"/>
    <property type="evidence" value="ECO:0007669"/>
    <property type="project" value="InterPro"/>
</dbReference>
<evidence type="ECO:0000259" key="6">
    <source>
        <dbReference type="SMART" id="SM00928"/>
    </source>
</evidence>
<dbReference type="Gene3D" id="3.50.50.60">
    <property type="entry name" value="FAD/NAD(P)-binding domain"/>
    <property type="match status" value="2"/>
</dbReference>
<dbReference type="Pfam" id="PF14691">
    <property type="entry name" value="Fer4_20"/>
    <property type="match status" value="1"/>
</dbReference>
<dbReference type="GO" id="GO:0051539">
    <property type="term" value="F:4 iron, 4 sulfur cluster binding"/>
    <property type="evidence" value="ECO:0007669"/>
    <property type="project" value="UniProtKB-KW"/>
</dbReference>
<dbReference type="SUPFAM" id="SSF142984">
    <property type="entry name" value="Nqo1 middle domain-like"/>
    <property type="match status" value="1"/>
</dbReference>
<keyword evidence="3" id="KW-0479">Metal-binding</keyword>
<dbReference type="SMART" id="SM00928">
    <property type="entry name" value="NADH_4Fe-4S"/>
    <property type="match status" value="1"/>
</dbReference>
<dbReference type="PANTHER" id="PTHR43578">
    <property type="entry name" value="NADH-QUINONE OXIDOREDUCTASE SUBUNIT F"/>
    <property type="match status" value="1"/>
</dbReference>
<dbReference type="InterPro" id="IPR019575">
    <property type="entry name" value="Nuop51_4Fe4S-bd"/>
</dbReference>
<dbReference type="Gene3D" id="3.10.20.600">
    <property type="match status" value="1"/>
</dbReference>
<dbReference type="InterPro" id="IPR037207">
    <property type="entry name" value="Nuop51_4Fe4S-bd_sf"/>
</dbReference>
<evidence type="ECO:0000256" key="5">
    <source>
        <dbReference type="ARBA" id="ARBA00023014"/>
    </source>
</evidence>
<dbReference type="SUPFAM" id="SSF140490">
    <property type="entry name" value="Nqo1C-terminal domain-like"/>
    <property type="match status" value="1"/>
</dbReference>